<dbReference type="Proteomes" id="UP000008206">
    <property type="component" value="Chromosome"/>
</dbReference>
<keyword evidence="3" id="KW-1185">Reference proteome</keyword>
<dbReference type="AlphaFoldDB" id="E0UIG6"/>
<dbReference type="EMBL" id="CP002198">
    <property type="protein sequence ID" value="ADN12160.1"/>
    <property type="molecule type" value="Genomic_DNA"/>
</dbReference>
<proteinExistence type="predicted"/>
<accession>E0UIG6</accession>
<gene>
    <name evidence="2" type="ordered locus">Cyan7822_0109</name>
</gene>
<dbReference type="STRING" id="497965.Cyan7822_0109"/>
<name>E0UIG6_GLOV7</name>
<feature type="domain" description="Antitoxin Xre/MbcA/ParS-like toxin-binding" evidence="1">
    <location>
        <begin position="97"/>
        <end position="146"/>
    </location>
</feature>
<dbReference type="KEGG" id="cyj:Cyan7822_0109"/>
<evidence type="ECO:0000313" key="2">
    <source>
        <dbReference type="EMBL" id="ADN12160.1"/>
    </source>
</evidence>
<sequence length="149" mass="16681">MSKDKPNININVSGQTLIGKIIYGGENYSGASLRYSSVVDSTKNTLKKEFIEQLKNEPDLMQNIINSIADEVTASKLEFNYSVDYAGLPAILVLNYAVEVFENSEVAQNWLKRPNKALGEVIPLDLLDTEQGVQQVYELLNRIEYGVYS</sequence>
<dbReference type="InterPro" id="IPR024467">
    <property type="entry name" value="Xre/MbcA/ParS-like_toxin-bd"/>
</dbReference>
<dbReference type="HOGENOM" id="CLU_1746594_0_0_3"/>
<evidence type="ECO:0000259" key="1">
    <source>
        <dbReference type="Pfam" id="PF09722"/>
    </source>
</evidence>
<protein>
    <recommendedName>
        <fullName evidence="1">Antitoxin Xre/MbcA/ParS-like toxin-binding domain-containing protein</fullName>
    </recommendedName>
</protein>
<evidence type="ECO:0000313" key="3">
    <source>
        <dbReference type="Proteomes" id="UP000008206"/>
    </source>
</evidence>
<dbReference type="eggNOG" id="COG5642">
    <property type="taxonomic scope" value="Bacteria"/>
</dbReference>
<organism evidence="2 3">
    <name type="scientific">Gloeothece verrucosa (strain PCC 7822)</name>
    <name type="common">Cyanothece sp. (strain PCC 7822)</name>
    <dbReference type="NCBI Taxonomy" id="497965"/>
    <lineage>
        <taxon>Bacteria</taxon>
        <taxon>Bacillati</taxon>
        <taxon>Cyanobacteriota</taxon>
        <taxon>Cyanophyceae</taxon>
        <taxon>Oscillatoriophycideae</taxon>
        <taxon>Chroococcales</taxon>
        <taxon>Aphanothecaceae</taxon>
        <taxon>Gloeothece</taxon>
        <taxon>Gloeothece verrucosa</taxon>
    </lineage>
</organism>
<dbReference type="Pfam" id="PF09722">
    <property type="entry name" value="Xre_MbcA_ParS_C"/>
    <property type="match status" value="1"/>
</dbReference>
<reference evidence="3" key="1">
    <citation type="journal article" date="2011" name="MBio">
        <title>Novel metabolic attributes of the genus Cyanothece, comprising a group of unicellular nitrogen-fixing Cyanobacteria.</title>
        <authorList>
            <person name="Bandyopadhyay A."/>
            <person name="Elvitigala T."/>
            <person name="Welsh E."/>
            <person name="Stockel J."/>
            <person name="Liberton M."/>
            <person name="Min H."/>
            <person name="Sherman L.A."/>
            <person name="Pakrasi H.B."/>
        </authorList>
    </citation>
    <scope>NUCLEOTIDE SEQUENCE [LARGE SCALE GENOMIC DNA]</scope>
    <source>
        <strain evidence="3">PCC 7822</strain>
    </source>
</reference>
<dbReference type="RefSeq" id="WP_013320270.1">
    <property type="nucleotide sequence ID" value="NC_014501.1"/>
</dbReference>